<dbReference type="InterPro" id="IPR036264">
    <property type="entry name" value="Bact_exopeptidase_dim_dom"/>
</dbReference>
<dbReference type="Pfam" id="PF07687">
    <property type="entry name" value="M20_dimer"/>
    <property type="match status" value="1"/>
</dbReference>
<dbReference type="InterPro" id="IPR002933">
    <property type="entry name" value="Peptidase_M20"/>
</dbReference>
<dbReference type="PANTHER" id="PTHR45962">
    <property type="entry name" value="N-FATTY-ACYL-AMINO ACID SYNTHASE/HYDROLASE PM20D1"/>
    <property type="match status" value="1"/>
</dbReference>
<keyword evidence="5" id="KW-0862">Zinc</keyword>
<sequence length="462" mass="49767">MSGSATTPALRLAELVRCRTVSAPDERDEAEFERFRATFARLYPRLHAELELTTFPGGSLLFRWPGASAEAPLVLMAHYDVVPAPVEQWDRDPFAGEIVEGPLGLKVHGRGTLDDKGSLVCVAEAVEQLLAEGVTPAHDVWLSLGADEEVEGHECRRVVAHLEGLGVRPWLVSDEGGAIVDDALPGLTGHSAMVATVEKGITNVRLLARGGGGHASTPSPDGATARLARAVVRLEENPAAPSLSEPVLQMLDVVGAAMPLPVRLALGQARRARRPVAEVLARVSKETSSMVRTTMAVTRLSGSPADNVLATEARAVVNVRLAVGDDREQLRARLTRLLKGLDVEIEAIEGNDPPPVSRTDNAAWAHLGRAIAALEVPGEPIRVVPYVQTGATDSRHFTRISDAVYRFSPLKMSRAQRDSIHAPNEWVEAAWLDRGVAFHRALITGERRTAPSSPSPRFVPHR</sequence>
<evidence type="ECO:0000256" key="5">
    <source>
        <dbReference type="ARBA" id="ARBA00022833"/>
    </source>
</evidence>
<evidence type="ECO:0000313" key="8">
    <source>
        <dbReference type="Proteomes" id="UP001501057"/>
    </source>
</evidence>
<dbReference type="SUPFAM" id="SSF55031">
    <property type="entry name" value="Bacterial exopeptidase dimerisation domain"/>
    <property type="match status" value="1"/>
</dbReference>
<dbReference type="Gene3D" id="1.10.150.900">
    <property type="match status" value="1"/>
</dbReference>
<gene>
    <name evidence="7" type="ORF">GCM10009710_35970</name>
</gene>
<dbReference type="Pfam" id="PF01546">
    <property type="entry name" value="Peptidase_M20"/>
    <property type="match status" value="1"/>
</dbReference>
<keyword evidence="8" id="KW-1185">Reference proteome</keyword>
<comment type="similarity">
    <text evidence="1">Belongs to the peptidase M20A family.</text>
</comment>
<proteinExistence type="inferred from homology"/>
<evidence type="ECO:0000313" key="7">
    <source>
        <dbReference type="EMBL" id="GAA1753089.1"/>
    </source>
</evidence>
<evidence type="ECO:0000256" key="2">
    <source>
        <dbReference type="ARBA" id="ARBA00022670"/>
    </source>
</evidence>
<feature type="domain" description="Peptidase M20 dimerisation" evidence="6">
    <location>
        <begin position="198"/>
        <end position="341"/>
    </location>
</feature>
<dbReference type="Gene3D" id="3.40.630.10">
    <property type="entry name" value="Zn peptidases"/>
    <property type="match status" value="1"/>
</dbReference>
<dbReference type="SUPFAM" id="SSF53187">
    <property type="entry name" value="Zn-dependent exopeptidases"/>
    <property type="match status" value="1"/>
</dbReference>
<dbReference type="Gene3D" id="3.30.70.360">
    <property type="match status" value="1"/>
</dbReference>
<name>A0ABN2KCQ1_9ACTN</name>
<evidence type="ECO:0000256" key="4">
    <source>
        <dbReference type="ARBA" id="ARBA00022801"/>
    </source>
</evidence>
<dbReference type="InterPro" id="IPR047177">
    <property type="entry name" value="Pept_M20A"/>
</dbReference>
<accession>A0ABN2KCQ1</accession>
<comment type="caution">
    <text evidence="7">The sequence shown here is derived from an EMBL/GenBank/DDBJ whole genome shotgun (WGS) entry which is preliminary data.</text>
</comment>
<dbReference type="EMBL" id="BAAAME010000010">
    <property type="protein sequence ID" value="GAA1753089.1"/>
    <property type="molecule type" value="Genomic_DNA"/>
</dbReference>
<organism evidence="7 8">
    <name type="scientific">Aeromicrobium alkaliterrae</name>
    <dbReference type="NCBI Taxonomy" id="302168"/>
    <lineage>
        <taxon>Bacteria</taxon>
        <taxon>Bacillati</taxon>
        <taxon>Actinomycetota</taxon>
        <taxon>Actinomycetes</taxon>
        <taxon>Propionibacteriales</taxon>
        <taxon>Nocardioidaceae</taxon>
        <taxon>Aeromicrobium</taxon>
    </lineage>
</organism>
<keyword evidence="4" id="KW-0378">Hydrolase</keyword>
<evidence type="ECO:0000256" key="1">
    <source>
        <dbReference type="ARBA" id="ARBA00006247"/>
    </source>
</evidence>
<protein>
    <submittedName>
        <fullName evidence="7">M20 family peptidase</fullName>
    </submittedName>
</protein>
<dbReference type="InterPro" id="IPR011650">
    <property type="entry name" value="Peptidase_M20_dimer"/>
</dbReference>
<evidence type="ECO:0000256" key="3">
    <source>
        <dbReference type="ARBA" id="ARBA00022723"/>
    </source>
</evidence>
<keyword evidence="2" id="KW-0645">Protease</keyword>
<reference evidence="7 8" key="1">
    <citation type="journal article" date="2019" name="Int. J. Syst. Evol. Microbiol.">
        <title>The Global Catalogue of Microorganisms (GCM) 10K type strain sequencing project: providing services to taxonomists for standard genome sequencing and annotation.</title>
        <authorList>
            <consortium name="The Broad Institute Genomics Platform"/>
            <consortium name="The Broad Institute Genome Sequencing Center for Infectious Disease"/>
            <person name="Wu L."/>
            <person name="Ma J."/>
        </authorList>
    </citation>
    <scope>NUCLEOTIDE SEQUENCE [LARGE SCALE GENOMIC DNA]</scope>
    <source>
        <strain evidence="7 8">JCM 13518</strain>
    </source>
</reference>
<evidence type="ECO:0000259" key="6">
    <source>
        <dbReference type="Pfam" id="PF07687"/>
    </source>
</evidence>
<dbReference type="PANTHER" id="PTHR45962:SF1">
    <property type="entry name" value="N-FATTY-ACYL-AMINO ACID SYNTHASE_HYDROLASE PM20D1"/>
    <property type="match status" value="1"/>
</dbReference>
<dbReference type="RefSeq" id="WP_344204112.1">
    <property type="nucleotide sequence ID" value="NZ_BAAAME010000010.1"/>
</dbReference>
<dbReference type="Proteomes" id="UP001501057">
    <property type="component" value="Unassembled WGS sequence"/>
</dbReference>
<keyword evidence="3" id="KW-0479">Metal-binding</keyword>